<evidence type="ECO:0000259" key="2">
    <source>
        <dbReference type="Pfam" id="PF21725"/>
    </source>
</evidence>
<name>A0AA45R5K7_9PSEU</name>
<protein>
    <recommendedName>
        <fullName evidence="2">Putative T7SS secretion signal domain-containing protein</fullName>
    </recommendedName>
</protein>
<evidence type="ECO:0000313" key="4">
    <source>
        <dbReference type="Proteomes" id="UP000677152"/>
    </source>
</evidence>
<dbReference type="InterPro" id="IPR049082">
    <property type="entry name" value="T7SS_signal"/>
</dbReference>
<evidence type="ECO:0000256" key="1">
    <source>
        <dbReference type="SAM" id="MobiDB-lite"/>
    </source>
</evidence>
<accession>A0AA45R5K7</accession>
<sequence>MSALGRTSDPRDLVPGLPEAIGADLRLLVQGVRAVSGTGADLGSIDVAGWAGEAAEAFRGAFGEEPPLWLAAVEELGEGGEALADYAAKLVWAQAEAQRAIELHAAAKALSRLARSHFLAQIASGLVGTFVDPAAGVFQEAERVLRAAQDELAEAGGLAAEKLGLTEGSDGRRTRSGGREFGDGLNPDWKQEHSGKFRDGAAPGLNEGFAEGVTALLDRLGVDVPTGEWSGATEARVWGVDGEGSFDDGLFSGDGRYGVDVLGAGAQADAKWGASGITATASAEAYLAKLEASGQVRAGEHASASGSATGYVGATGSGEFTLNASGAQARVDAFAGARAKAEGGVEVAGIGVGGTAEAWAGVGLTADAQLGLGPDGKFHVGGSFGAGLGLGGKLGFDFTVDPKAVVSTVADAAGAIGDGLSAVGGAVDNAGKQVTRFFGDLF</sequence>
<feature type="compositionally biased region" description="Basic and acidic residues" evidence="1">
    <location>
        <begin position="169"/>
        <end position="182"/>
    </location>
</feature>
<reference evidence="3" key="1">
    <citation type="submission" date="2021-04" db="EMBL/GenBank/DDBJ databases">
        <title>Genomic sequence of Actinosynnema pretiosum subsp. pretiosum ATCC 31280 (C-14919).</title>
        <authorList>
            <person name="Bai L."/>
            <person name="Wang X."/>
            <person name="Xiao Y."/>
        </authorList>
    </citation>
    <scope>NUCLEOTIDE SEQUENCE</scope>
    <source>
        <strain evidence="3">ATCC 31280</strain>
    </source>
</reference>
<dbReference type="AlphaFoldDB" id="A0AA45R5K7"/>
<dbReference type="EMBL" id="CP073249">
    <property type="protein sequence ID" value="QUF05790.1"/>
    <property type="molecule type" value="Genomic_DNA"/>
</dbReference>
<feature type="compositionally biased region" description="Basic and acidic residues" evidence="1">
    <location>
        <begin position="189"/>
        <end position="199"/>
    </location>
</feature>
<dbReference type="Proteomes" id="UP000677152">
    <property type="component" value="Chromosome"/>
</dbReference>
<feature type="region of interest" description="Disordered" evidence="1">
    <location>
        <begin position="163"/>
        <end position="203"/>
    </location>
</feature>
<feature type="domain" description="Putative T7SS secretion signal" evidence="2">
    <location>
        <begin position="3"/>
        <end position="163"/>
    </location>
</feature>
<organism evidence="3 4">
    <name type="scientific">Actinosynnema pretiosum subsp. pretiosum</name>
    <dbReference type="NCBI Taxonomy" id="103721"/>
    <lineage>
        <taxon>Bacteria</taxon>
        <taxon>Bacillati</taxon>
        <taxon>Actinomycetota</taxon>
        <taxon>Actinomycetes</taxon>
        <taxon>Pseudonocardiales</taxon>
        <taxon>Pseudonocardiaceae</taxon>
        <taxon>Actinosynnema</taxon>
    </lineage>
</organism>
<proteinExistence type="predicted"/>
<evidence type="ECO:0000313" key="3">
    <source>
        <dbReference type="EMBL" id="QUF05790.1"/>
    </source>
</evidence>
<gene>
    <name evidence="3" type="ORF">KCV87_06825</name>
</gene>
<dbReference type="Pfam" id="PF21725">
    <property type="entry name" value="T7SS_signal"/>
    <property type="match status" value="1"/>
</dbReference>